<sequence length="499" mass="57261">MSGVKIAWGLGYDGVMRHISEVEKGKACGCICPSINCSSPLIANKGDIKAHYFSHQANTGCGGESALHLAAKQILEESALDQSTLVLPEIHGYYSCADMSGEIIEQCRTETPCFQIVEAKQEVRLSIELIADVVCQSDKNEKLAVEIFVTNAKGELGENKYKSIGMDAIEIDLSMLSWNVSRDELKRSVLQNSNRRWLQCSRRYELERELKIQVDDAVKSIDQGYLTSVYDMAKYLSNNHDMPSFTWPSLKATRTLSNSNSFTVFRTPKITHFHDEWFPFAYGYKGRGIVEGKVNVDVILFVVSNHDRIAYSENPTLLISFDERADTDFSRFHLGWLNIESWKRKLELIADNELMQKEVEAKQKVQKVSSFVCHFKEADDKKKMEILCQKLGLPLPKQASKHIFCWNASQDVWRTVVWTYKIHGNEGYTIDSRSIADDPWLESLLGFSVDDRAYEHRRKMVGFWLKKLFELGILRRVGWSKYEVENSQLKNFLPWQFIK</sequence>
<evidence type="ECO:0000313" key="1">
    <source>
        <dbReference type="EMBL" id="MXR70307.1"/>
    </source>
</evidence>
<accession>A0A6L7I172</accession>
<dbReference type="Proteomes" id="UP000474778">
    <property type="component" value="Unassembled WGS sequence"/>
</dbReference>
<protein>
    <submittedName>
        <fullName evidence="1">Uncharacterized protein</fullName>
    </submittedName>
</protein>
<comment type="caution">
    <text evidence="1">The sequence shown here is derived from an EMBL/GenBank/DDBJ whole genome shotgun (WGS) entry which is preliminary data.</text>
</comment>
<proteinExistence type="predicted"/>
<evidence type="ECO:0000313" key="2">
    <source>
        <dbReference type="Proteomes" id="UP000474778"/>
    </source>
</evidence>
<keyword evidence="2" id="KW-1185">Reference proteome</keyword>
<organism evidence="1 2">
    <name type="scientific">Shewanella insulae</name>
    <dbReference type="NCBI Taxonomy" id="2681496"/>
    <lineage>
        <taxon>Bacteria</taxon>
        <taxon>Pseudomonadati</taxon>
        <taxon>Pseudomonadota</taxon>
        <taxon>Gammaproteobacteria</taxon>
        <taxon>Alteromonadales</taxon>
        <taxon>Shewanellaceae</taxon>
        <taxon>Shewanella</taxon>
    </lineage>
</organism>
<reference evidence="1 2" key="1">
    <citation type="submission" date="2019-12" db="EMBL/GenBank/DDBJ databases">
        <title>Shewanella insulae sp. nov., isolated from a tidal flat.</title>
        <authorList>
            <person name="Yoon J.-H."/>
        </authorList>
    </citation>
    <scope>NUCLEOTIDE SEQUENCE [LARGE SCALE GENOMIC DNA]</scope>
    <source>
        <strain evidence="1 2">JBTF-M18</strain>
    </source>
</reference>
<name>A0A6L7I172_9GAMM</name>
<dbReference type="EMBL" id="WRPA01000017">
    <property type="protein sequence ID" value="MXR70307.1"/>
    <property type="molecule type" value="Genomic_DNA"/>
</dbReference>
<dbReference type="RefSeq" id="WP_160798262.1">
    <property type="nucleotide sequence ID" value="NZ_WRPA01000017.1"/>
</dbReference>
<gene>
    <name evidence="1" type="ORF">GNT65_16740</name>
</gene>
<dbReference type="AlphaFoldDB" id="A0A6L7I172"/>